<dbReference type="RefSeq" id="WP_285666773.1">
    <property type="nucleotide sequence ID" value="NZ_BSTX01000005.1"/>
</dbReference>
<feature type="domain" description="Transcription regulator PadR N-terminal" evidence="1">
    <location>
        <begin position="12"/>
        <end position="87"/>
    </location>
</feature>
<dbReference type="InterPro" id="IPR005149">
    <property type="entry name" value="Tscrpt_reg_PadR_N"/>
</dbReference>
<evidence type="ECO:0000313" key="3">
    <source>
        <dbReference type="Proteomes" id="UP001165079"/>
    </source>
</evidence>
<accession>A0A9W6W6A6</accession>
<evidence type="ECO:0000259" key="1">
    <source>
        <dbReference type="Pfam" id="PF03551"/>
    </source>
</evidence>
<reference evidence="2" key="1">
    <citation type="submission" date="2023-03" db="EMBL/GenBank/DDBJ databases">
        <title>Actinorhabdospora filicis NBRC 111898.</title>
        <authorList>
            <person name="Ichikawa N."/>
            <person name="Sato H."/>
            <person name="Tonouchi N."/>
        </authorList>
    </citation>
    <scope>NUCLEOTIDE SEQUENCE</scope>
    <source>
        <strain evidence="2">NBRC 111898</strain>
    </source>
</reference>
<dbReference type="Gene3D" id="1.10.10.10">
    <property type="entry name" value="Winged helix-like DNA-binding domain superfamily/Winged helix DNA-binding domain"/>
    <property type="match status" value="1"/>
</dbReference>
<dbReference type="AlphaFoldDB" id="A0A9W6W6A6"/>
<gene>
    <name evidence="2" type="ORF">Afil01_61290</name>
</gene>
<dbReference type="EMBL" id="BSTX01000005">
    <property type="protein sequence ID" value="GLZ81322.1"/>
    <property type="molecule type" value="Genomic_DNA"/>
</dbReference>
<dbReference type="InterPro" id="IPR036388">
    <property type="entry name" value="WH-like_DNA-bd_sf"/>
</dbReference>
<dbReference type="InterPro" id="IPR052509">
    <property type="entry name" value="Metal_resp_DNA-bind_regulator"/>
</dbReference>
<sequence>MSRPTNPLALAVLSYLVQRPMHPYELSTTLRDHDDARSIKFNHGSLYMVFKQLDKAGLIRPLAVTREGARPERTTYELTDIGRAELHDWLAELVGEPVFEYPRFVTALSLIGVLPPDEVVELLTDRLAALGRSETEIQGLIDGSGTHPLFTIEEEYRLAQVRTEIAFVEGLIQRITDPERGWAAPWVAFHQGDNP</sequence>
<protein>
    <submittedName>
        <fullName evidence="2">PadR family transcriptional regulator</fullName>
    </submittedName>
</protein>
<organism evidence="2 3">
    <name type="scientific">Actinorhabdospora filicis</name>
    <dbReference type="NCBI Taxonomy" id="1785913"/>
    <lineage>
        <taxon>Bacteria</taxon>
        <taxon>Bacillati</taxon>
        <taxon>Actinomycetota</taxon>
        <taxon>Actinomycetes</taxon>
        <taxon>Micromonosporales</taxon>
        <taxon>Micromonosporaceae</taxon>
        <taxon>Actinorhabdospora</taxon>
    </lineage>
</organism>
<dbReference type="Pfam" id="PF03551">
    <property type="entry name" value="PadR"/>
    <property type="match status" value="1"/>
</dbReference>
<keyword evidence="3" id="KW-1185">Reference proteome</keyword>
<dbReference type="PANTHER" id="PTHR33169:SF14">
    <property type="entry name" value="TRANSCRIPTIONAL REGULATOR RV3488"/>
    <property type="match status" value="1"/>
</dbReference>
<dbReference type="InterPro" id="IPR036390">
    <property type="entry name" value="WH_DNA-bd_sf"/>
</dbReference>
<proteinExistence type="predicted"/>
<comment type="caution">
    <text evidence="2">The sequence shown here is derived from an EMBL/GenBank/DDBJ whole genome shotgun (WGS) entry which is preliminary data.</text>
</comment>
<dbReference type="SUPFAM" id="SSF46785">
    <property type="entry name" value="Winged helix' DNA-binding domain"/>
    <property type="match status" value="1"/>
</dbReference>
<dbReference type="PANTHER" id="PTHR33169">
    <property type="entry name" value="PADR-FAMILY TRANSCRIPTIONAL REGULATOR"/>
    <property type="match status" value="1"/>
</dbReference>
<dbReference type="Proteomes" id="UP001165079">
    <property type="component" value="Unassembled WGS sequence"/>
</dbReference>
<name>A0A9W6W6A6_9ACTN</name>
<evidence type="ECO:0000313" key="2">
    <source>
        <dbReference type="EMBL" id="GLZ81322.1"/>
    </source>
</evidence>